<comment type="caution">
    <text evidence="2">The sequence shown here is derived from an EMBL/GenBank/DDBJ whole genome shotgun (WGS) entry which is preliminary data.</text>
</comment>
<protein>
    <recommendedName>
        <fullName evidence="4">Type I secretion protein</fullName>
    </recommendedName>
</protein>
<name>A0A178YSI1_SINSA</name>
<feature type="region of interest" description="Disordered" evidence="1">
    <location>
        <begin position="206"/>
        <end position="254"/>
    </location>
</feature>
<evidence type="ECO:0008006" key="4">
    <source>
        <dbReference type="Google" id="ProtNLM"/>
    </source>
</evidence>
<evidence type="ECO:0000256" key="1">
    <source>
        <dbReference type="SAM" id="MobiDB-lite"/>
    </source>
</evidence>
<dbReference type="OrthoDB" id="8283038at2"/>
<dbReference type="EMBL" id="LNQB01000044">
    <property type="protein sequence ID" value="OAP50166.1"/>
    <property type="molecule type" value="Genomic_DNA"/>
</dbReference>
<evidence type="ECO:0000313" key="2">
    <source>
        <dbReference type="EMBL" id="OAP50166.1"/>
    </source>
</evidence>
<sequence>MDPEKVNEIVAHFIGLFETAVDEARIRYHYLQGARLEKAERPDAEDEAPSTEFESRFELKNYDPEIFYERPTYDAARLDAPEHVHLSRDFRADPASAATTASEEIAYGPTLKAADTLGNAHEAPPDLAWSPYGGPSSVVSHTVETSVVQDDDVVNTTGTPVPPRDLTPVDDALANSLAQATAASPFAQMGASAAASSPAAAAAAVQRAATEAGGGKPAEHARPDEAGEPRQDPARTPQAASPDELARNEHGDAVLTADRIDGTYVNGIRVEIAPGLAEAPPDRGVAPAKPDDGGALPQAGDATIHVDAGANVVGNVASIVSTVTVAPVTAVMGDYHQIDAISQFYASADRDTLGGAIAEVSGAASTTVALNIARFQEREADHPSPGGEKLLDDGFPTSWRVSVVEGDLSFVQWVQQYSFSSDNDTVTITTTGTETTVLTGANVAVNFTSYLGLGEHYDLVIVGGQVLDLNVISQISILYDNDQVEGVSAGSGISLDGSGNLVWNAASIENVGGNDRFEAMPDYIRQAADNIRGGIDALPEELARDQSFEGYSSLHILYITGNLYDINIVQQVSILGDADSVSQVANAVLEEASDAEVTVRTGDNAVINIAEIIDCDSLNQTTYVAGEVYSDAILIQSGIIDGAPDLRPGGGGLANEVIAFIGDDDPRAPVDGGDGGTDPSGDQWSDVMQTVLS</sequence>
<feature type="region of interest" description="Disordered" evidence="1">
    <location>
        <begin position="664"/>
        <end position="687"/>
    </location>
</feature>
<feature type="compositionally biased region" description="Basic and acidic residues" evidence="1">
    <location>
        <begin position="217"/>
        <end position="233"/>
    </location>
</feature>
<evidence type="ECO:0000313" key="3">
    <source>
        <dbReference type="Proteomes" id="UP000078507"/>
    </source>
</evidence>
<accession>A0A178YSI1</accession>
<organism evidence="2 3">
    <name type="scientific">Sinorhizobium saheli</name>
    <dbReference type="NCBI Taxonomy" id="36856"/>
    <lineage>
        <taxon>Bacteria</taxon>
        <taxon>Pseudomonadati</taxon>
        <taxon>Pseudomonadota</taxon>
        <taxon>Alphaproteobacteria</taxon>
        <taxon>Hyphomicrobiales</taxon>
        <taxon>Rhizobiaceae</taxon>
        <taxon>Sinorhizobium/Ensifer group</taxon>
        <taxon>Sinorhizobium</taxon>
    </lineage>
</organism>
<gene>
    <name evidence="2" type="ORF">ATB98_00840</name>
</gene>
<dbReference type="Proteomes" id="UP000078507">
    <property type="component" value="Unassembled WGS sequence"/>
</dbReference>
<dbReference type="RefSeq" id="WP_066868392.1">
    <property type="nucleotide sequence ID" value="NZ_LNQB01000044.1"/>
</dbReference>
<keyword evidence="3" id="KW-1185">Reference proteome</keyword>
<reference evidence="2 3" key="1">
    <citation type="submission" date="2015-11" db="EMBL/GenBank/DDBJ databases">
        <title>Ensifer anhuiense sp. nov., an effective nitrogen fixation bacterium with Glycine soja.</title>
        <authorList>
            <person name="Yan H."/>
            <person name="Chen W."/>
        </authorList>
    </citation>
    <scope>NUCLEOTIDE SEQUENCE [LARGE SCALE GENOMIC DNA]</scope>
    <source>
        <strain evidence="2 3">LMG 7837</strain>
    </source>
</reference>
<proteinExistence type="predicted"/>
<dbReference type="AlphaFoldDB" id="A0A178YSI1"/>
<feature type="region of interest" description="Disordered" evidence="1">
    <location>
        <begin position="146"/>
        <end position="169"/>
    </location>
</feature>
<dbReference type="STRING" id="36856.ATB98_00840"/>